<dbReference type="InterPro" id="IPR016181">
    <property type="entry name" value="Acyl_CoA_acyltransferase"/>
</dbReference>
<protein>
    <submittedName>
        <fullName evidence="4">GNAT family N-acetyltransferase</fullName>
    </submittedName>
</protein>
<dbReference type="PANTHER" id="PTHR43877">
    <property type="entry name" value="AMINOALKYLPHOSPHONATE N-ACETYLTRANSFERASE-RELATED-RELATED"/>
    <property type="match status" value="1"/>
</dbReference>
<accession>A0A2U0I294</accession>
<feature type="domain" description="N-acetyltransferase" evidence="3">
    <location>
        <begin position="1"/>
        <end position="166"/>
    </location>
</feature>
<dbReference type="Gene3D" id="3.40.630.30">
    <property type="match status" value="1"/>
</dbReference>
<dbReference type="GO" id="GO:0016747">
    <property type="term" value="F:acyltransferase activity, transferring groups other than amino-acyl groups"/>
    <property type="evidence" value="ECO:0007669"/>
    <property type="project" value="InterPro"/>
</dbReference>
<dbReference type="SUPFAM" id="SSF55729">
    <property type="entry name" value="Acyl-CoA N-acyltransferases (Nat)"/>
    <property type="match status" value="1"/>
</dbReference>
<dbReference type="PROSITE" id="PS51186">
    <property type="entry name" value="GNAT"/>
    <property type="match status" value="1"/>
</dbReference>
<evidence type="ECO:0000256" key="1">
    <source>
        <dbReference type="ARBA" id="ARBA00022679"/>
    </source>
</evidence>
<evidence type="ECO:0000313" key="4">
    <source>
        <dbReference type="EMBL" id="PVW15229.1"/>
    </source>
</evidence>
<dbReference type="InterPro" id="IPR000182">
    <property type="entry name" value="GNAT_dom"/>
</dbReference>
<proteinExistence type="predicted"/>
<dbReference type="Proteomes" id="UP000245962">
    <property type="component" value="Unassembled WGS sequence"/>
</dbReference>
<dbReference type="EMBL" id="QEHR01000004">
    <property type="protein sequence ID" value="PVW15229.1"/>
    <property type="molecule type" value="Genomic_DNA"/>
</dbReference>
<keyword evidence="2" id="KW-0012">Acyltransferase</keyword>
<dbReference type="AlphaFoldDB" id="A0A2U0I294"/>
<evidence type="ECO:0000259" key="3">
    <source>
        <dbReference type="PROSITE" id="PS51186"/>
    </source>
</evidence>
<gene>
    <name evidence="4" type="ORF">DDV96_07430</name>
</gene>
<reference evidence="4 5" key="1">
    <citation type="submission" date="2018-04" db="EMBL/GenBank/DDBJ databases">
        <title>Marixanthomonas spongiae HN-E44 sp. nov., isolated from a marine sponge.</title>
        <authorList>
            <person name="Luo L."/>
            <person name="Zhuang L."/>
        </authorList>
    </citation>
    <scope>NUCLEOTIDE SEQUENCE [LARGE SCALE GENOMIC DNA]</scope>
    <source>
        <strain evidence="4 5">HN-E44</strain>
    </source>
</reference>
<sequence length="166" mass="19363">MIRKAKTTEIEEIVAITRACAAKMLTENIFQWNEHYPTKAASQKDTKRGELYVLVISGNIIGSIVLSTLKDEEYNTVTWLTEDGNNYYIHRLAIHPKHQHKGYAKRLMDFAEQRAKDSGAVSVRLDTFSQNKRNQKFYKARGYQKLSSIYFPKQSEHPFYCYELVF</sequence>
<dbReference type="Pfam" id="PF00583">
    <property type="entry name" value="Acetyltransf_1"/>
    <property type="match status" value="1"/>
</dbReference>
<name>A0A2U0I294_9FLAO</name>
<keyword evidence="5" id="KW-1185">Reference proteome</keyword>
<evidence type="ECO:0000313" key="5">
    <source>
        <dbReference type="Proteomes" id="UP000245962"/>
    </source>
</evidence>
<dbReference type="RefSeq" id="WP_116694121.1">
    <property type="nucleotide sequence ID" value="NZ_QEHR01000004.1"/>
</dbReference>
<organism evidence="4 5">
    <name type="scientific">Marixanthomonas spongiae</name>
    <dbReference type="NCBI Taxonomy" id="2174845"/>
    <lineage>
        <taxon>Bacteria</taxon>
        <taxon>Pseudomonadati</taxon>
        <taxon>Bacteroidota</taxon>
        <taxon>Flavobacteriia</taxon>
        <taxon>Flavobacteriales</taxon>
        <taxon>Flavobacteriaceae</taxon>
        <taxon>Marixanthomonas</taxon>
    </lineage>
</organism>
<keyword evidence="1 4" id="KW-0808">Transferase</keyword>
<dbReference type="OrthoDB" id="9796381at2"/>
<evidence type="ECO:0000256" key="2">
    <source>
        <dbReference type="ARBA" id="ARBA00023315"/>
    </source>
</evidence>
<dbReference type="InterPro" id="IPR050832">
    <property type="entry name" value="Bact_Acetyltransf"/>
</dbReference>
<comment type="caution">
    <text evidence="4">The sequence shown here is derived from an EMBL/GenBank/DDBJ whole genome shotgun (WGS) entry which is preliminary data.</text>
</comment>
<dbReference type="CDD" id="cd04301">
    <property type="entry name" value="NAT_SF"/>
    <property type="match status" value="1"/>
</dbReference>